<reference evidence="2" key="1">
    <citation type="submission" date="2023-06" db="EMBL/GenBank/DDBJ databases">
        <authorList>
            <consortium name="Lawrence Berkeley National Laboratory"/>
            <person name="Ahrendt S."/>
            <person name="Sahu N."/>
            <person name="Indic B."/>
            <person name="Wong-Bajracharya J."/>
            <person name="Merenyi Z."/>
            <person name="Ke H.-M."/>
            <person name="Monk M."/>
            <person name="Kocsube S."/>
            <person name="Drula E."/>
            <person name="Lipzen A."/>
            <person name="Balint B."/>
            <person name="Henrissat B."/>
            <person name="Andreopoulos B."/>
            <person name="Martin F.M."/>
            <person name="Harder C.B."/>
            <person name="Rigling D."/>
            <person name="Ford K.L."/>
            <person name="Foster G.D."/>
            <person name="Pangilinan J."/>
            <person name="Papanicolaou A."/>
            <person name="Barry K."/>
            <person name="LaButti K."/>
            <person name="Viragh M."/>
            <person name="Koriabine M."/>
            <person name="Yan M."/>
            <person name="Riley R."/>
            <person name="Champramary S."/>
            <person name="Plett K.L."/>
            <person name="Tsai I.J."/>
            <person name="Slot J."/>
            <person name="Sipos G."/>
            <person name="Plett J."/>
            <person name="Nagy L.G."/>
            <person name="Grigoriev I.V."/>
        </authorList>
    </citation>
    <scope>NUCLEOTIDE SEQUENCE</scope>
    <source>
        <strain evidence="2">CCBAS 213</strain>
    </source>
</reference>
<name>A0AA39KE39_ARMTA</name>
<evidence type="ECO:0000313" key="2">
    <source>
        <dbReference type="EMBL" id="KAK0458280.1"/>
    </source>
</evidence>
<keyword evidence="3" id="KW-1185">Reference proteome</keyword>
<dbReference type="GeneID" id="85361008"/>
<proteinExistence type="predicted"/>
<evidence type="ECO:0000256" key="1">
    <source>
        <dbReference type="SAM" id="MobiDB-lite"/>
    </source>
</evidence>
<comment type="caution">
    <text evidence="2">The sequence shown here is derived from an EMBL/GenBank/DDBJ whole genome shotgun (WGS) entry which is preliminary data.</text>
</comment>
<sequence>MPRCTRVTLFLAPRLNRQPEVTLEPLNEPELVNLDGPQELSPIWYTPPGPPCPSDTDIIPPQLTPMEIRRIRYRVRGRPREGCEVSEEELSDMLASTNINTQSESELGSPLSDDPSTSMSGPEYSPRNLLNKTAVPVQPSWEGSARKLSQSGSSGRGD</sequence>
<dbReference type="AlphaFoldDB" id="A0AA39KE39"/>
<feature type="compositionally biased region" description="Polar residues" evidence="1">
    <location>
        <begin position="147"/>
        <end position="158"/>
    </location>
</feature>
<feature type="compositionally biased region" description="Polar residues" evidence="1">
    <location>
        <begin position="94"/>
        <end position="106"/>
    </location>
</feature>
<dbReference type="Proteomes" id="UP001175211">
    <property type="component" value="Unassembled WGS sequence"/>
</dbReference>
<organism evidence="2 3">
    <name type="scientific">Armillaria tabescens</name>
    <name type="common">Ringless honey mushroom</name>
    <name type="synonym">Agaricus tabescens</name>
    <dbReference type="NCBI Taxonomy" id="1929756"/>
    <lineage>
        <taxon>Eukaryota</taxon>
        <taxon>Fungi</taxon>
        <taxon>Dikarya</taxon>
        <taxon>Basidiomycota</taxon>
        <taxon>Agaricomycotina</taxon>
        <taxon>Agaricomycetes</taxon>
        <taxon>Agaricomycetidae</taxon>
        <taxon>Agaricales</taxon>
        <taxon>Marasmiineae</taxon>
        <taxon>Physalacriaceae</taxon>
        <taxon>Desarmillaria</taxon>
    </lineage>
</organism>
<feature type="region of interest" description="Disordered" evidence="1">
    <location>
        <begin position="78"/>
        <end position="158"/>
    </location>
</feature>
<evidence type="ECO:0000313" key="3">
    <source>
        <dbReference type="Proteomes" id="UP001175211"/>
    </source>
</evidence>
<accession>A0AA39KE39</accession>
<protein>
    <submittedName>
        <fullName evidence="2">Uncharacterized protein</fullName>
    </submittedName>
</protein>
<gene>
    <name evidence="2" type="ORF">EV420DRAFT_1643156</name>
</gene>
<dbReference type="EMBL" id="JAUEPS010000018">
    <property type="protein sequence ID" value="KAK0458280.1"/>
    <property type="molecule type" value="Genomic_DNA"/>
</dbReference>
<dbReference type="RefSeq" id="XP_060330568.1">
    <property type="nucleotide sequence ID" value="XM_060477460.1"/>
</dbReference>